<evidence type="ECO:0000256" key="1">
    <source>
        <dbReference type="ARBA" id="ARBA00001933"/>
    </source>
</evidence>
<evidence type="ECO:0000256" key="2">
    <source>
        <dbReference type="ARBA" id="ARBA00022898"/>
    </source>
</evidence>
<organism evidence="4 5">
    <name type="scientific">Dichotomicrobium thermohalophilum</name>
    <dbReference type="NCBI Taxonomy" id="933063"/>
    <lineage>
        <taxon>Bacteria</taxon>
        <taxon>Pseudomonadati</taxon>
        <taxon>Pseudomonadota</taxon>
        <taxon>Alphaproteobacteria</taxon>
        <taxon>Hyphomicrobiales</taxon>
        <taxon>Hyphomicrobiaceae</taxon>
        <taxon>Dichotomicrobium</taxon>
    </lineage>
</organism>
<dbReference type="RefSeq" id="WP_119062029.1">
    <property type="nucleotide sequence ID" value="NZ_QXDF01000002.1"/>
</dbReference>
<feature type="domain" description="Tryptophan synthase beta chain-like PALP" evidence="3">
    <location>
        <begin position="133"/>
        <end position="294"/>
    </location>
</feature>
<keyword evidence="2" id="KW-0663">Pyridoxal phosphate</keyword>
<dbReference type="Gene3D" id="3.40.50.1100">
    <property type="match status" value="2"/>
</dbReference>
<dbReference type="EMBL" id="QXDF01000002">
    <property type="protein sequence ID" value="RIA47661.1"/>
    <property type="molecule type" value="Genomic_DNA"/>
</dbReference>
<reference evidence="4 5" key="1">
    <citation type="submission" date="2018-08" db="EMBL/GenBank/DDBJ databases">
        <title>Genomic Encyclopedia of Archaeal and Bacterial Type Strains, Phase II (KMG-II): from individual species to whole genera.</title>
        <authorList>
            <person name="Goeker M."/>
        </authorList>
    </citation>
    <scope>NUCLEOTIDE SEQUENCE [LARGE SCALE GENOMIC DNA]</scope>
    <source>
        <strain evidence="4 5">DSM 5002</strain>
    </source>
</reference>
<comment type="cofactor">
    <cofactor evidence="1">
        <name>pyridoxal 5'-phosphate</name>
        <dbReference type="ChEBI" id="CHEBI:597326"/>
    </cofactor>
</comment>
<evidence type="ECO:0000259" key="3">
    <source>
        <dbReference type="Pfam" id="PF00291"/>
    </source>
</evidence>
<sequence length="496" mass="54583">MGPFNFPTQIDDARVYGRAVEWLKSRNVLLPTFSQLRNPHTIPADIEEQLATISPDDAHPLNLFRVHWYNDVSRSGRAEVPVHLELPKSLTGVNARIVVAIGALFPMITAHKVLAAYSCLVPRIVTGRFDPAHHRAVWPSTGNYCRGGIAISRILNCHGVAVLPQGMSRERFAWLEQWVTDPADIVRTPGTESNVKEIYDACAELERDETNEIINQFSEFGNYAGHYTVTGGALEHVFESLKAKDPNLELAAFVAASGSSGTLATGDYLKQQLGSRTAVVEPVECPTLLYNGYGEHNIQGIGDKHLPLIHNVMNTDFFVAVSDRATDGLNAVFNSDEGKRYLADSMNVPAETVAKLAWLGFSAIANVLAAIKLAKYLGLGPDDVVMTVATDGADLYESELAAYYARNFPEGVTARDAAAICGEHLAGQDTSHLLEASHTDRRRIFNLGYFTWVEQQNIDLADFDKRADQAFWRDLQALVPIWDELITAFNKETGLG</sequence>
<evidence type="ECO:0000313" key="4">
    <source>
        <dbReference type="EMBL" id="RIA47661.1"/>
    </source>
</evidence>
<dbReference type="PANTHER" id="PTHR10314">
    <property type="entry name" value="CYSTATHIONINE BETA-SYNTHASE"/>
    <property type="match status" value="1"/>
</dbReference>
<name>A0A397PPI3_9HYPH</name>
<dbReference type="GO" id="GO:1901605">
    <property type="term" value="P:alpha-amino acid metabolic process"/>
    <property type="evidence" value="ECO:0007669"/>
    <property type="project" value="UniProtKB-ARBA"/>
</dbReference>
<comment type="caution">
    <text evidence="4">The sequence shown here is derived from an EMBL/GenBank/DDBJ whole genome shotgun (WGS) entry which is preliminary data.</text>
</comment>
<dbReference type="InterPro" id="IPR036052">
    <property type="entry name" value="TrpB-like_PALP_sf"/>
</dbReference>
<evidence type="ECO:0000313" key="5">
    <source>
        <dbReference type="Proteomes" id="UP000266273"/>
    </source>
</evidence>
<gene>
    <name evidence="4" type="ORF">BXY53_2223</name>
</gene>
<dbReference type="InterPro" id="IPR001926">
    <property type="entry name" value="TrpB-like_PALP"/>
</dbReference>
<dbReference type="OrthoDB" id="9767775at2"/>
<proteinExistence type="predicted"/>
<dbReference type="Proteomes" id="UP000266273">
    <property type="component" value="Unassembled WGS sequence"/>
</dbReference>
<keyword evidence="5" id="KW-1185">Reference proteome</keyword>
<dbReference type="SUPFAM" id="SSF53686">
    <property type="entry name" value="Tryptophan synthase beta subunit-like PLP-dependent enzymes"/>
    <property type="match status" value="1"/>
</dbReference>
<dbReference type="Pfam" id="PF00291">
    <property type="entry name" value="PALP"/>
    <property type="match status" value="1"/>
</dbReference>
<dbReference type="InterPro" id="IPR050214">
    <property type="entry name" value="Cys_Synth/Cystath_Beta-Synth"/>
</dbReference>
<dbReference type="AlphaFoldDB" id="A0A397PPI3"/>
<protein>
    <submittedName>
        <fullName evidence="4">Cysteine synthase</fullName>
    </submittedName>
</protein>
<accession>A0A397PPI3</accession>